<feature type="compositionally biased region" description="Basic and acidic residues" evidence="17">
    <location>
        <begin position="517"/>
        <end position="531"/>
    </location>
</feature>
<comment type="function">
    <text evidence="13">Substrate-recognition component of a cullin-5-RING E3 ubiquitin-protein ligase complex (ECS complex, also named CRL5 complex), which mediates the ubiquitination and subsequent proteasomal degradation of target proteins, such as DAB1 and IRS1. Specifically recognizes and binds phosphorylated proteins via its SH2 domain, promoting their ubiquitination. The ECS(SOCS7) complex acts as a key regulator of reelin signaling by mediating ubiquitination and degradation of phosphorylated DAB1 in the cortical plate of the developing cerebral cortex, thereby regulating neuron positioning during cortex development. Functions in insulin signaling and glucose homeostasis through IRS1 ubiquitination and subsequent proteasomal degradation. Also inhibits prolactin, growth hormone and leptin signaling by preventing STAT3 and STAT5 activation, sequestering them in the cytoplasm and reducing their binding to DNA.</text>
</comment>
<evidence type="ECO:0000256" key="17">
    <source>
        <dbReference type="SAM" id="MobiDB-lite"/>
    </source>
</evidence>
<dbReference type="SMART" id="SM00969">
    <property type="entry name" value="SOCS_box"/>
    <property type="match status" value="1"/>
</dbReference>
<dbReference type="Proteomes" id="UP000838412">
    <property type="component" value="Chromosome 17"/>
</dbReference>
<keyword evidence="7" id="KW-0341">Growth regulation</keyword>
<evidence type="ECO:0000256" key="15">
    <source>
        <dbReference type="ARBA" id="ARBA00070642"/>
    </source>
</evidence>
<evidence type="ECO:0000259" key="19">
    <source>
        <dbReference type="PROSITE" id="PS50225"/>
    </source>
</evidence>
<feature type="region of interest" description="Disordered" evidence="17">
    <location>
        <begin position="1014"/>
        <end position="1042"/>
    </location>
</feature>
<accession>A0A8K0EG19</accession>
<keyword evidence="10 16" id="KW-0727">SH2 domain</keyword>
<sequence>MAESANIKLVDRVKRKLRFTNRRKDHNIPQLDTDSAKTYVARYRNTSSNSHIEETPVQNGADTTAILTPPAKSESVFMAPPIKEAAKGMATLNIGEFKDVSSTNTRSIPSPHLNGKVKQRGIVDLPSGEKANEIALIGLAQTKTVPYEHPRLSRKDAIPSTLLHADAQTSLVEGQDRKNHVCNGNGVLADANMKPDRMNAAQEVPISGQKDGVQQASCPPCEENMSGTNQGKVLANGDMRGLPAPALGRNARERRLSAETTCHHNGQKPPEVGGRKTSITDVTQSKVDDRSANAALRVKTEPLKDASKASATETPFTRGNRKDSLSDMESISSEADTSSAKEAEIHQDSEIVREEQLQVKQPVSPCMPVLVDEGYRSDCSPTMTAKQCSEIKDIESNPSANVACACGSPENRTQGQSQASNGRKCPNPPSEELTSAAMTENSKEASCTPSKTCDSADSNCQSKCEAVPPCVNNGTAAHPACAGATIEPKIDLGARPKERKQGESESTKLSPSFKQRSASDGHVCKSRRYNDDGSPPPLPPRDPSLFQKLLNSRGPAVTDGEDEEEFPTHEFLPEVDDFDDPIFLSIVERETMERDLLTNAVRHRRSLEFVNERGQIVRDGLVLVQPPGLSESDYFSTDEVNGAGANVQESPPSPNTLMPPSFPVGPRQAGNRRAGDYHDVVLPAARNNRPTSLYQNTGSNYAQTGNYAAKKPESPGPKSPKSPKFLREDSKNQEANLKKRMSVWLETCKKNLDPRKRHSASDLKLANRPLPDLPPVEAMKPPPNPTVLPGLRENPPEVDPLPENSVFLRNRPKYGRAASTTSEKEDSMPAVEGSPREFAKSLKELERCGWYWGPMNWDDAETKLAGKPDGSFLVRDSSDDRYILSLSFRARGGTHHTRIEHSKGVFSFWSQPKSHGCSPSIVEFIETAMLHSNTGKFQYYLRARALGSPPVPVLLLKPISRFENLKSLQHICRFIIRKQVRIDHIDLLPLPKGLKQYLTDCQYYDIDEETFFDERKRKDEQKNGDEDDEDDDDDDDEREGLY</sequence>
<evidence type="ECO:0000259" key="18">
    <source>
        <dbReference type="PROSITE" id="PS50001"/>
    </source>
</evidence>
<dbReference type="InterPro" id="IPR000980">
    <property type="entry name" value="SH2"/>
</dbReference>
<evidence type="ECO:0000256" key="9">
    <source>
        <dbReference type="ARBA" id="ARBA00022786"/>
    </source>
</evidence>
<evidence type="ECO:0000256" key="12">
    <source>
        <dbReference type="ARBA" id="ARBA00023242"/>
    </source>
</evidence>
<dbReference type="InterPro" id="IPR036860">
    <property type="entry name" value="SH2_dom_sf"/>
</dbReference>
<dbReference type="GO" id="GO:0005942">
    <property type="term" value="C:phosphatidylinositol 3-kinase complex"/>
    <property type="evidence" value="ECO:0007669"/>
    <property type="project" value="TreeGrafter"/>
</dbReference>
<organism evidence="20 21">
    <name type="scientific">Branchiostoma lanceolatum</name>
    <name type="common">Common lancelet</name>
    <name type="synonym">Amphioxus lanceolatum</name>
    <dbReference type="NCBI Taxonomy" id="7740"/>
    <lineage>
        <taxon>Eukaryota</taxon>
        <taxon>Metazoa</taxon>
        <taxon>Chordata</taxon>
        <taxon>Cephalochordata</taxon>
        <taxon>Leptocardii</taxon>
        <taxon>Amphioxiformes</taxon>
        <taxon>Branchiostomatidae</taxon>
        <taxon>Branchiostoma</taxon>
    </lineage>
</organism>
<dbReference type="Gene3D" id="3.30.505.10">
    <property type="entry name" value="SH2 domain"/>
    <property type="match status" value="1"/>
</dbReference>
<keyword evidence="6" id="KW-0963">Cytoplasm</keyword>
<keyword evidence="12" id="KW-0539">Nucleus</keyword>
<feature type="region of interest" description="Disordered" evidence="17">
    <location>
        <begin position="644"/>
        <end position="738"/>
    </location>
</feature>
<evidence type="ECO:0000256" key="6">
    <source>
        <dbReference type="ARBA" id="ARBA00022490"/>
    </source>
</evidence>
<feature type="compositionally biased region" description="Basic and acidic residues" evidence="17">
    <location>
        <begin position="492"/>
        <end position="506"/>
    </location>
</feature>
<evidence type="ECO:0000256" key="2">
    <source>
        <dbReference type="ARBA" id="ARBA00004413"/>
    </source>
</evidence>
<evidence type="ECO:0000256" key="3">
    <source>
        <dbReference type="ARBA" id="ARBA00004496"/>
    </source>
</evidence>
<gene>
    <name evidence="20" type="primary">SOCS7</name>
    <name evidence="20" type="ORF">BLAG_LOCUS10640</name>
</gene>
<feature type="compositionally biased region" description="Polar residues" evidence="17">
    <location>
        <begin position="647"/>
        <end position="658"/>
    </location>
</feature>
<feature type="region of interest" description="Disordered" evidence="17">
    <location>
        <begin position="258"/>
        <end position="355"/>
    </location>
</feature>
<dbReference type="GO" id="GO:0005634">
    <property type="term" value="C:nucleus"/>
    <property type="evidence" value="ECO:0007669"/>
    <property type="project" value="UniProtKB-SubCell"/>
</dbReference>
<dbReference type="GO" id="GO:0009968">
    <property type="term" value="P:negative regulation of signal transduction"/>
    <property type="evidence" value="ECO:0007669"/>
    <property type="project" value="UniProtKB-KW"/>
</dbReference>
<keyword evidence="9" id="KW-0833">Ubl conjugation pathway</keyword>
<dbReference type="PROSITE" id="PS50225">
    <property type="entry name" value="SOCS"/>
    <property type="match status" value="1"/>
</dbReference>
<dbReference type="EMBL" id="OV696702">
    <property type="protein sequence ID" value="CAH1249593.1"/>
    <property type="molecule type" value="Genomic_DNA"/>
</dbReference>
<dbReference type="AlphaFoldDB" id="A0A8K0EG19"/>
<evidence type="ECO:0000256" key="4">
    <source>
        <dbReference type="ARBA" id="ARBA00004906"/>
    </source>
</evidence>
<dbReference type="SMART" id="SM00253">
    <property type="entry name" value="SOCS"/>
    <property type="match status" value="1"/>
</dbReference>
<dbReference type="FunFam" id="3.30.505.10:FF:000029">
    <property type="entry name" value="Suppressor of cytokine signaling 7"/>
    <property type="match status" value="1"/>
</dbReference>
<evidence type="ECO:0000256" key="16">
    <source>
        <dbReference type="PROSITE-ProRule" id="PRU00191"/>
    </source>
</evidence>
<name>A0A8K0EG19_BRALA</name>
<dbReference type="GO" id="GO:0005737">
    <property type="term" value="C:cytoplasm"/>
    <property type="evidence" value="ECO:0007669"/>
    <property type="project" value="UniProtKB-SubCell"/>
</dbReference>
<feature type="region of interest" description="Disordered" evidence="17">
    <location>
        <begin position="407"/>
        <end position="456"/>
    </location>
</feature>
<dbReference type="PROSITE" id="PS50001">
    <property type="entry name" value="SH2"/>
    <property type="match status" value="1"/>
</dbReference>
<comment type="subcellular location">
    <subcellularLocation>
        <location evidence="2">Cell membrane</location>
        <topology evidence="2">Peripheral membrane protein</topology>
        <orientation evidence="2">Cytoplasmic side</orientation>
    </subcellularLocation>
    <subcellularLocation>
        <location evidence="3">Cytoplasm</location>
    </subcellularLocation>
    <subcellularLocation>
        <location evidence="1">Nucleus</location>
    </subcellularLocation>
</comment>
<dbReference type="PANTHER" id="PTHR10155">
    <property type="entry name" value="PHOSPHATIDYLINOSITOL 3-KINASE REGULATORY SUBUNIT"/>
    <property type="match status" value="1"/>
</dbReference>
<reference evidence="20" key="1">
    <citation type="submission" date="2022-01" db="EMBL/GenBank/DDBJ databases">
        <authorList>
            <person name="Braso-Vives M."/>
        </authorList>
    </citation>
    <scope>NUCLEOTIDE SEQUENCE</scope>
</reference>
<dbReference type="PANTHER" id="PTHR10155:SF5">
    <property type="entry name" value="SUPPRESSOR OF CYTOKINE SIGNALING 7"/>
    <property type="match status" value="1"/>
</dbReference>
<keyword evidence="21" id="KW-1185">Reference proteome</keyword>
<dbReference type="GO" id="GO:0046854">
    <property type="term" value="P:phosphatidylinositol phosphate biosynthetic process"/>
    <property type="evidence" value="ECO:0007669"/>
    <property type="project" value="TreeGrafter"/>
</dbReference>
<feature type="domain" description="SH2" evidence="18">
    <location>
        <begin position="850"/>
        <end position="968"/>
    </location>
</feature>
<evidence type="ECO:0000313" key="21">
    <source>
        <dbReference type="Proteomes" id="UP000838412"/>
    </source>
</evidence>
<feature type="compositionally biased region" description="Polar residues" evidence="17">
    <location>
        <begin position="507"/>
        <end position="516"/>
    </location>
</feature>
<evidence type="ECO:0000256" key="11">
    <source>
        <dbReference type="ARBA" id="ARBA00023136"/>
    </source>
</evidence>
<dbReference type="Pfam" id="PF00017">
    <property type="entry name" value="SH2"/>
    <property type="match status" value="1"/>
</dbReference>
<evidence type="ECO:0000256" key="8">
    <source>
        <dbReference type="ARBA" id="ARBA00022700"/>
    </source>
</evidence>
<keyword evidence="8" id="KW-0734">Signal transduction inhibitor</keyword>
<evidence type="ECO:0000256" key="5">
    <source>
        <dbReference type="ARBA" id="ARBA00022475"/>
    </source>
</evidence>
<feature type="region of interest" description="Disordered" evidence="17">
    <location>
        <begin position="753"/>
        <end position="781"/>
    </location>
</feature>
<comment type="subunit">
    <text evidence="14">Substrate-recognition component of the ECS(SOCS7) complex, composed of SOCS7, CUL5, ELOB, ELOC and RNF7/RBX2. Interacts, via the third proline-rich region, with the second SH3 domain of the adapter protein NCK1. Also interacts with GRB2, INSR, PLCG1, SORBS3/vinexin, and phosphorylated STAT3 and STAT5. Interacts with SEPT6. Interacts with phosphorylated IRS4 and PIK3R1.</text>
</comment>
<dbReference type="SUPFAM" id="SSF158235">
    <property type="entry name" value="SOCS box-like"/>
    <property type="match status" value="1"/>
</dbReference>
<dbReference type="SUPFAM" id="SSF55550">
    <property type="entry name" value="SH2 domain"/>
    <property type="match status" value="1"/>
</dbReference>
<feature type="compositionally biased region" description="Polar residues" evidence="17">
    <location>
        <begin position="688"/>
        <end position="706"/>
    </location>
</feature>
<keyword evidence="11" id="KW-0472">Membrane</keyword>
<dbReference type="SMART" id="SM00252">
    <property type="entry name" value="SH2"/>
    <property type="match status" value="1"/>
</dbReference>
<feature type="compositionally biased region" description="Polar residues" evidence="17">
    <location>
        <begin position="327"/>
        <end position="338"/>
    </location>
</feature>
<keyword evidence="5" id="KW-1003">Cell membrane</keyword>
<feature type="compositionally biased region" description="Polar residues" evidence="17">
    <location>
        <begin position="410"/>
        <end position="421"/>
    </location>
</feature>
<feature type="region of interest" description="Disordered" evidence="17">
    <location>
        <begin position="492"/>
        <end position="547"/>
    </location>
</feature>
<dbReference type="GO" id="GO:0016567">
    <property type="term" value="P:protein ubiquitination"/>
    <property type="evidence" value="ECO:0007669"/>
    <property type="project" value="UniProtKB-UniPathway"/>
</dbReference>
<evidence type="ECO:0000313" key="20">
    <source>
        <dbReference type="EMBL" id="CAH1249593.1"/>
    </source>
</evidence>
<dbReference type="OrthoDB" id="5979828at2759"/>
<dbReference type="UniPathway" id="UPA00143"/>
<dbReference type="GO" id="GO:0046935">
    <property type="term" value="F:1-phosphatidylinositol-3-kinase regulator activity"/>
    <property type="evidence" value="ECO:0007669"/>
    <property type="project" value="TreeGrafter"/>
</dbReference>
<feature type="compositionally biased region" description="Basic and acidic residues" evidence="17">
    <location>
        <begin position="1014"/>
        <end position="1024"/>
    </location>
</feature>
<dbReference type="GO" id="GO:0005886">
    <property type="term" value="C:plasma membrane"/>
    <property type="evidence" value="ECO:0007669"/>
    <property type="project" value="UniProtKB-SubCell"/>
</dbReference>
<dbReference type="InterPro" id="IPR036036">
    <property type="entry name" value="SOCS_box-like_dom_sf"/>
</dbReference>
<comment type="pathway">
    <text evidence="4">Protein modification; protein ubiquitination.</text>
</comment>
<evidence type="ECO:0000256" key="7">
    <source>
        <dbReference type="ARBA" id="ARBA00022604"/>
    </source>
</evidence>
<dbReference type="GO" id="GO:0035556">
    <property type="term" value="P:intracellular signal transduction"/>
    <property type="evidence" value="ECO:0007669"/>
    <property type="project" value="InterPro"/>
</dbReference>
<dbReference type="Pfam" id="PF07525">
    <property type="entry name" value="SOCS_box"/>
    <property type="match status" value="1"/>
</dbReference>
<dbReference type="InterPro" id="IPR001496">
    <property type="entry name" value="SOCS_box"/>
</dbReference>
<protein>
    <recommendedName>
        <fullName evidence="15">Suppressor of cytokine signaling 7</fullName>
    </recommendedName>
</protein>
<feature type="compositionally biased region" description="Acidic residues" evidence="17">
    <location>
        <begin position="1025"/>
        <end position="1042"/>
    </location>
</feature>
<feature type="compositionally biased region" description="Basic and acidic residues" evidence="17">
    <location>
        <begin position="298"/>
        <end position="307"/>
    </location>
</feature>
<evidence type="ECO:0000256" key="14">
    <source>
        <dbReference type="ARBA" id="ARBA00062788"/>
    </source>
</evidence>
<feature type="compositionally biased region" description="Polar residues" evidence="17">
    <location>
        <begin position="432"/>
        <end position="456"/>
    </location>
</feature>
<dbReference type="CDD" id="cd10388">
    <property type="entry name" value="SH2_SOCS7"/>
    <property type="match status" value="1"/>
</dbReference>
<feature type="compositionally biased region" description="Basic and acidic residues" evidence="17">
    <location>
        <begin position="339"/>
        <end position="355"/>
    </location>
</feature>
<proteinExistence type="predicted"/>
<dbReference type="InterPro" id="IPR035866">
    <property type="entry name" value="SOCS7_SH2"/>
</dbReference>
<evidence type="ECO:0000256" key="10">
    <source>
        <dbReference type="ARBA" id="ARBA00022999"/>
    </source>
</evidence>
<evidence type="ECO:0000256" key="1">
    <source>
        <dbReference type="ARBA" id="ARBA00004123"/>
    </source>
</evidence>
<evidence type="ECO:0000256" key="13">
    <source>
        <dbReference type="ARBA" id="ARBA00059017"/>
    </source>
</evidence>
<feature type="region of interest" description="Disordered" evidence="17">
    <location>
        <begin position="814"/>
        <end position="835"/>
    </location>
</feature>
<feature type="domain" description="SOCS box" evidence="19">
    <location>
        <begin position="954"/>
        <end position="1004"/>
    </location>
</feature>